<dbReference type="Pfam" id="PF13191">
    <property type="entry name" value="AAA_16"/>
    <property type="match status" value="1"/>
</dbReference>
<dbReference type="InterPro" id="IPR016032">
    <property type="entry name" value="Sig_transdc_resp-reg_C-effctor"/>
</dbReference>
<dbReference type="PROSITE" id="PS50043">
    <property type="entry name" value="HTH_LUXR_2"/>
    <property type="match status" value="1"/>
</dbReference>
<keyword evidence="1" id="KW-0805">Transcription regulation</keyword>
<dbReference type="Gene3D" id="1.25.40.10">
    <property type="entry name" value="Tetratricopeptide repeat domain"/>
    <property type="match status" value="1"/>
</dbReference>
<dbReference type="InterPro" id="IPR041664">
    <property type="entry name" value="AAA_16"/>
</dbReference>
<dbReference type="PANTHER" id="PTHR44688">
    <property type="entry name" value="DNA-BINDING TRANSCRIPTIONAL ACTIVATOR DEVR_DOSR"/>
    <property type="match status" value="1"/>
</dbReference>
<dbReference type="EMBL" id="BSDI01000007">
    <property type="protein sequence ID" value="GLH96892.1"/>
    <property type="molecule type" value="Genomic_DNA"/>
</dbReference>
<proteinExistence type="predicted"/>
<comment type="caution">
    <text evidence="5">The sequence shown here is derived from an EMBL/GenBank/DDBJ whole genome shotgun (WGS) entry which is preliminary data.</text>
</comment>
<dbReference type="CDD" id="cd06170">
    <property type="entry name" value="LuxR_C_like"/>
    <property type="match status" value="1"/>
</dbReference>
<name>A0ABQ5QSC2_9ACTN</name>
<feature type="domain" description="HTH luxR-type" evidence="4">
    <location>
        <begin position="795"/>
        <end position="860"/>
    </location>
</feature>
<evidence type="ECO:0000313" key="5">
    <source>
        <dbReference type="EMBL" id="GLH96892.1"/>
    </source>
</evidence>
<dbReference type="Pfam" id="PF00196">
    <property type="entry name" value="GerE"/>
    <property type="match status" value="1"/>
</dbReference>
<evidence type="ECO:0000259" key="4">
    <source>
        <dbReference type="PROSITE" id="PS50043"/>
    </source>
</evidence>
<reference evidence="5" key="1">
    <citation type="submission" date="2022-12" db="EMBL/GenBank/DDBJ databases">
        <title>New Phytohabitans aurantiacus sp. RD004123 nov., an actinomycete isolated from soil.</title>
        <authorList>
            <person name="Triningsih D.W."/>
            <person name="Harunari E."/>
            <person name="Igarashi Y."/>
        </authorList>
    </citation>
    <scope>NUCLEOTIDE SEQUENCE</scope>
    <source>
        <strain evidence="5">RD004123</strain>
    </source>
</reference>
<dbReference type="InterPro" id="IPR011990">
    <property type="entry name" value="TPR-like_helical_dom_sf"/>
</dbReference>
<evidence type="ECO:0000256" key="3">
    <source>
        <dbReference type="ARBA" id="ARBA00023163"/>
    </source>
</evidence>
<keyword evidence="2" id="KW-0238">DNA-binding</keyword>
<dbReference type="Gene3D" id="1.10.10.10">
    <property type="entry name" value="Winged helix-like DNA-binding domain superfamily/Winged helix DNA-binding domain"/>
    <property type="match status" value="1"/>
</dbReference>
<dbReference type="InterPro" id="IPR059106">
    <property type="entry name" value="WHD_MalT"/>
</dbReference>
<dbReference type="Pfam" id="PF17874">
    <property type="entry name" value="TPR_MalT"/>
    <property type="match status" value="1"/>
</dbReference>
<gene>
    <name evidence="5" type="primary">malT</name>
    <name evidence="5" type="ORF">Pa4123_21660</name>
</gene>
<dbReference type="InterPro" id="IPR000792">
    <property type="entry name" value="Tscrpt_reg_LuxR_C"/>
</dbReference>
<dbReference type="InterPro" id="IPR027417">
    <property type="entry name" value="P-loop_NTPase"/>
</dbReference>
<dbReference type="SUPFAM" id="SSF46894">
    <property type="entry name" value="C-terminal effector domain of the bipartite response regulators"/>
    <property type="match status" value="1"/>
</dbReference>
<dbReference type="Pfam" id="PF25873">
    <property type="entry name" value="WHD_MalT"/>
    <property type="match status" value="1"/>
</dbReference>
<dbReference type="InterPro" id="IPR036388">
    <property type="entry name" value="WH-like_DNA-bd_sf"/>
</dbReference>
<evidence type="ECO:0000256" key="1">
    <source>
        <dbReference type="ARBA" id="ARBA00023015"/>
    </source>
</evidence>
<dbReference type="PANTHER" id="PTHR44688:SF16">
    <property type="entry name" value="DNA-BINDING TRANSCRIPTIONAL ACTIVATOR DEVR_DOSR"/>
    <property type="match status" value="1"/>
</dbReference>
<evidence type="ECO:0000313" key="6">
    <source>
        <dbReference type="Proteomes" id="UP001144280"/>
    </source>
</evidence>
<dbReference type="SMART" id="SM00421">
    <property type="entry name" value="HTH_LUXR"/>
    <property type="match status" value="1"/>
</dbReference>
<protein>
    <submittedName>
        <fullName evidence="5">LuxR family transcriptional regulator</fullName>
    </submittedName>
</protein>
<evidence type="ECO:0000256" key="2">
    <source>
        <dbReference type="ARBA" id="ARBA00023125"/>
    </source>
</evidence>
<dbReference type="PRINTS" id="PR00038">
    <property type="entry name" value="HTHLUXR"/>
</dbReference>
<keyword evidence="6" id="KW-1185">Reference proteome</keyword>
<sequence>MLARERLFALLDAGAAGPVTVVAAPPGWGKTALLSAWAHERKPAWFTVESDDGVSGKSRGSDDGVSGDGGARFWSYLRAAVTSVTAHDELDIPAPPRQRDDTFLVRFAHALARLPRPVVVVLDDLHQVTDPAVLDGLDFLLRHAGERLRLVVGTRTEPALGLHRWRLGGGLTEIGAAELAFTPDEASALLARHGVHATPRQVDDLHFRTEGWPAGLRLAARGLRGHPDPDRFIGEFGGDHPSVSAYLSEEALNGQPAEARDLLMRTSIVERVSGELAEALTGRDDAASILADLEGTSAFVIRLSARPAAYRYHRMFADLLRAELRRHAPDQIVDLHRRAAAWHAAQGLPQDALRHALRGRDWGRATGLLAGHWPELVPFAPGRASGGSVPAPPPDAVRADPELALAYAAELLNLPDLSTADMYLRTAHQHRDRLPDDRKERFALVAAALRLAHAQLGGDRTQVLPAAQRLLELTRSPESDLRTRAVARTAVGVAELDAGDLLAAESTLVKGLADARRADLSRPRLTCASRLAAIRAVRGELRRAERTARSALTLSAYPGQPTADRCFAHLAMAVVALYRDRLDDAEAHLALAAPPRVPAPAPALVALVATTRARLLQSRGDLAASYAALAAARRELPPLPQVQGWLVAAEADLRTAHGDTGTARELLPDPAADDAMAVALARAHLRDGDPGAAARALPAWQRADSGCAAGVRVEAGLLDALAARRAGDRHRAARALELALDLAEPEGNRRAFVQAGADARALLAEHLEAGTAHWPLITELIAASDRGRPAIPEAPRATSDALTERELTVLRYLQSMLSNVEIAREMSLSVNTVKTHVRNIYRKLDATRRREAVRRGRELRLL</sequence>
<dbReference type="SUPFAM" id="SSF52540">
    <property type="entry name" value="P-loop containing nucleoside triphosphate hydrolases"/>
    <property type="match status" value="1"/>
</dbReference>
<dbReference type="Proteomes" id="UP001144280">
    <property type="component" value="Unassembled WGS sequence"/>
</dbReference>
<dbReference type="InterPro" id="IPR041617">
    <property type="entry name" value="TPR_MalT"/>
</dbReference>
<keyword evidence="3" id="KW-0804">Transcription</keyword>
<accession>A0ABQ5QSC2</accession>
<organism evidence="5 6">
    <name type="scientific">Phytohabitans aurantiacus</name>
    <dbReference type="NCBI Taxonomy" id="3016789"/>
    <lineage>
        <taxon>Bacteria</taxon>
        <taxon>Bacillati</taxon>
        <taxon>Actinomycetota</taxon>
        <taxon>Actinomycetes</taxon>
        <taxon>Micromonosporales</taxon>
        <taxon>Micromonosporaceae</taxon>
    </lineage>
</organism>